<evidence type="ECO:0000313" key="1">
    <source>
        <dbReference type="EMBL" id="ABO77437.1"/>
    </source>
</evidence>
<proteinExistence type="predicted"/>
<organism evidence="1">
    <name type="scientific">Triticum aestivum</name>
    <name type="common">Wheat</name>
    <dbReference type="NCBI Taxonomy" id="4565"/>
    <lineage>
        <taxon>Eukaryota</taxon>
        <taxon>Viridiplantae</taxon>
        <taxon>Streptophyta</taxon>
        <taxon>Embryophyta</taxon>
        <taxon>Tracheophyta</taxon>
        <taxon>Spermatophyta</taxon>
        <taxon>Magnoliopsida</taxon>
        <taxon>Liliopsida</taxon>
        <taxon>Poales</taxon>
        <taxon>Poaceae</taxon>
        <taxon>BOP clade</taxon>
        <taxon>Pooideae</taxon>
        <taxon>Triticodae</taxon>
        <taxon>Triticeae</taxon>
        <taxon>Triticinae</taxon>
        <taxon>Triticum</taxon>
    </lineage>
</organism>
<protein>
    <submittedName>
        <fullName evidence="1">Uncharacterized protein</fullName>
    </submittedName>
</protein>
<feature type="non-terminal residue" evidence="1">
    <location>
        <position position="1"/>
    </location>
</feature>
<feature type="non-terminal residue" evidence="1">
    <location>
        <position position="67"/>
    </location>
</feature>
<accession>A4UMT2</accession>
<sequence length="67" mass="7664">EFTWRSNGPYWAIRERRRQAKGEVALSYSLSFSLFPSLLLRKGKGFLQGLGSPSRTPYSWRAPSRTG</sequence>
<name>A4UMT2_WHEAT</name>
<reference evidence="1" key="1">
    <citation type="submission" date="2007-02" db="EMBL/GenBank/DDBJ databases">
        <title>Assessment of genetic and epigenetic variation in wheat-rye 1RS/1BL translocation lines by methylation-sensitive amplification polymorphism.</title>
        <authorList>
            <person name="Zhang Y."/>
            <person name="Liu Z.H."/>
            <person name="Liu C."/>
            <person name="Yang Z.J."/>
            <person name="Ren Z.L."/>
        </authorList>
    </citation>
    <scope>NUCLEOTIDE SEQUENCE</scope>
</reference>
<dbReference type="EMBL" id="EF453757">
    <property type="protein sequence ID" value="ABO77437.1"/>
    <property type="molecule type" value="Genomic_DNA"/>
</dbReference>
<dbReference type="AlphaFoldDB" id="A4UMT2"/>